<evidence type="ECO:0008006" key="3">
    <source>
        <dbReference type="Google" id="ProtNLM"/>
    </source>
</evidence>
<protein>
    <recommendedName>
        <fullName evidence="3">DUF2570 domain-containing protein</fullName>
    </recommendedName>
</protein>
<organism evidence="1 2">
    <name type="scientific">Rouxiella chamberiensis</name>
    <dbReference type="NCBI Taxonomy" id="1513468"/>
    <lineage>
        <taxon>Bacteria</taxon>
        <taxon>Pseudomonadati</taxon>
        <taxon>Pseudomonadota</taxon>
        <taxon>Gammaproteobacteria</taxon>
        <taxon>Enterobacterales</taxon>
        <taxon>Yersiniaceae</taxon>
        <taxon>Rouxiella</taxon>
    </lineage>
</organism>
<accession>A0ABY7HU11</accession>
<dbReference type="EMBL" id="CP114058">
    <property type="protein sequence ID" value="WAT02924.1"/>
    <property type="molecule type" value="Genomic_DNA"/>
</dbReference>
<keyword evidence="2" id="KW-1185">Reference proteome</keyword>
<gene>
    <name evidence="1" type="ORF">O1V66_10740</name>
</gene>
<evidence type="ECO:0000313" key="2">
    <source>
        <dbReference type="Proteomes" id="UP001164712"/>
    </source>
</evidence>
<proteinExistence type="predicted"/>
<sequence length="139" mass="15004">MINKITLLAMTLMLSAILSLIYTAIHFYDEAVSQTTALSSMTQQKEKAEFVSQSMAMAIERYNQIAGVALNEQMANRTASQARQTLITSALKPSPCAAEPVPDAVSHSLLTHYEQFRQSAGHAYPGQPADAVSAVGTSR</sequence>
<reference evidence="1" key="1">
    <citation type="submission" date="2022-12" db="EMBL/GenBank/DDBJ databases">
        <title>Complete genome sequence of an Australian strain of Rouxiella badensis DAR84756 and resolution of the R. badensis DSM100043 and R. chamberiensis DSM28324 genomes.</title>
        <authorList>
            <person name="Paul S."/>
            <person name="Anderson P.J."/>
            <person name="Maynard G."/>
            <person name="Dyall-Smith M."/>
            <person name="Kudinha T."/>
        </authorList>
    </citation>
    <scope>NUCLEOTIDE SEQUENCE</scope>
    <source>
        <strain evidence="1">DSM 28324</strain>
    </source>
</reference>
<evidence type="ECO:0000313" key="1">
    <source>
        <dbReference type="EMBL" id="WAT02924.1"/>
    </source>
</evidence>
<dbReference type="Proteomes" id="UP001164712">
    <property type="component" value="Chromosome"/>
</dbReference>
<name>A0ABY7HU11_9GAMM</name>
<dbReference type="RefSeq" id="WP_045046435.1">
    <property type="nucleotide sequence ID" value="NZ_CP114058.1"/>
</dbReference>